<proteinExistence type="predicted"/>
<dbReference type="EMBL" id="VDLU01000002">
    <property type="protein sequence ID" value="TNJ28838.1"/>
    <property type="molecule type" value="Genomic_DNA"/>
</dbReference>
<dbReference type="Proteomes" id="UP000315496">
    <property type="component" value="Chromosome 2"/>
</dbReference>
<sequence length="80" mass="9016">MFETVSINRVVSWHFAHELDVCAVCKYPCHDRCPTCTASSATCTLVKSQCGHVFHTECIRNWLATNNICPLCTAEWKEAP</sequence>
<keyword evidence="4" id="KW-0963">Cytoplasm</keyword>
<dbReference type="VEuPathDB" id="GiardiaDB:GMRT_15570"/>
<dbReference type="InterPro" id="IPR001841">
    <property type="entry name" value="Znf_RING"/>
</dbReference>
<gene>
    <name evidence="12" type="ORF">GMRT_15570</name>
</gene>
<keyword evidence="5" id="KW-0479">Metal-binding</keyword>
<comment type="subcellular location">
    <subcellularLocation>
        <location evidence="2">Cytoplasm</location>
    </subcellularLocation>
    <subcellularLocation>
        <location evidence="1">Nucleus</location>
    </subcellularLocation>
</comment>
<feature type="domain" description="RING-type" evidence="11">
    <location>
        <begin position="33"/>
        <end position="73"/>
    </location>
</feature>
<evidence type="ECO:0000256" key="8">
    <source>
        <dbReference type="ARBA" id="ARBA00022833"/>
    </source>
</evidence>
<dbReference type="InterPro" id="IPR024766">
    <property type="entry name" value="Znf_RING_H2"/>
</dbReference>
<keyword evidence="9" id="KW-0539">Nucleus</keyword>
<dbReference type="SUPFAM" id="SSF57850">
    <property type="entry name" value="RING/U-box"/>
    <property type="match status" value="1"/>
</dbReference>
<comment type="pathway">
    <text evidence="3">Protein modification; protein ubiquitination.</text>
</comment>
<keyword evidence="13" id="KW-1185">Reference proteome</keyword>
<evidence type="ECO:0000256" key="6">
    <source>
        <dbReference type="ARBA" id="ARBA00022771"/>
    </source>
</evidence>
<dbReference type="PANTHER" id="PTHR11210">
    <property type="entry name" value="RING BOX"/>
    <property type="match status" value="1"/>
</dbReference>
<dbReference type="Pfam" id="PF12678">
    <property type="entry name" value="zf-rbx1"/>
    <property type="match status" value="1"/>
</dbReference>
<evidence type="ECO:0000259" key="11">
    <source>
        <dbReference type="PROSITE" id="PS50089"/>
    </source>
</evidence>
<evidence type="ECO:0000256" key="1">
    <source>
        <dbReference type="ARBA" id="ARBA00004123"/>
    </source>
</evidence>
<organism evidence="12 13">
    <name type="scientific">Giardia muris</name>
    <dbReference type="NCBI Taxonomy" id="5742"/>
    <lineage>
        <taxon>Eukaryota</taxon>
        <taxon>Metamonada</taxon>
        <taxon>Diplomonadida</taxon>
        <taxon>Hexamitidae</taxon>
        <taxon>Giardiinae</taxon>
        <taxon>Giardia</taxon>
    </lineage>
</organism>
<name>A0A4Z1SZD6_GIAMU</name>
<comment type="caution">
    <text evidence="12">The sequence shown here is derived from an EMBL/GenBank/DDBJ whole genome shotgun (WGS) entry which is preliminary data.</text>
</comment>
<evidence type="ECO:0000313" key="12">
    <source>
        <dbReference type="EMBL" id="TNJ28838.1"/>
    </source>
</evidence>
<dbReference type="GO" id="GO:0005737">
    <property type="term" value="C:cytoplasm"/>
    <property type="evidence" value="ECO:0007669"/>
    <property type="project" value="UniProtKB-SubCell"/>
</dbReference>
<reference evidence="12 13" key="1">
    <citation type="submission" date="2019-05" db="EMBL/GenBank/DDBJ databases">
        <title>The compact genome of Giardia muris reveals important steps in the evolution of intestinal protozoan parasites.</title>
        <authorList>
            <person name="Xu F."/>
            <person name="Jimenez-Gonzalez A."/>
            <person name="Einarsson E."/>
            <person name="Astvaldsson A."/>
            <person name="Peirasmaki D."/>
            <person name="Eckmann L."/>
            <person name="Andersson J.O."/>
            <person name="Svard S.G."/>
            <person name="Jerlstrom-Hultqvist J."/>
        </authorList>
    </citation>
    <scope>NUCLEOTIDE SEQUENCE [LARGE SCALE GENOMIC DNA]</scope>
    <source>
        <strain evidence="12 13">Roberts-Thomson</strain>
    </source>
</reference>
<dbReference type="Gene3D" id="3.30.40.10">
    <property type="entry name" value="Zinc/RING finger domain, C3HC4 (zinc finger)"/>
    <property type="match status" value="1"/>
</dbReference>
<dbReference type="OrthoDB" id="1681166at2759"/>
<keyword evidence="7" id="KW-0833">Ubl conjugation pathway</keyword>
<dbReference type="GO" id="GO:0008270">
    <property type="term" value="F:zinc ion binding"/>
    <property type="evidence" value="ECO:0007669"/>
    <property type="project" value="UniProtKB-KW"/>
</dbReference>
<dbReference type="InterPro" id="IPR051031">
    <property type="entry name" value="RING-box_E3_Ubiquitin_Ligase"/>
</dbReference>
<accession>A0A4Z1SZD6</accession>
<evidence type="ECO:0000256" key="10">
    <source>
        <dbReference type="PROSITE-ProRule" id="PRU00175"/>
    </source>
</evidence>
<dbReference type="AlphaFoldDB" id="A0A4Z1SZD6"/>
<dbReference type="InterPro" id="IPR013083">
    <property type="entry name" value="Znf_RING/FYVE/PHD"/>
</dbReference>
<evidence type="ECO:0000313" key="13">
    <source>
        <dbReference type="Proteomes" id="UP000315496"/>
    </source>
</evidence>
<evidence type="ECO:0000256" key="7">
    <source>
        <dbReference type="ARBA" id="ARBA00022786"/>
    </source>
</evidence>
<keyword evidence="6 10" id="KW-0863">Zinc-finger</keyword>
<dbReference type="GO" id="GO:0005634">
    <property type="term" value="C:nucleus"/>
    <property type="evidence" value="ECO:0007669"/>
    <property type="project" value="UniProtKB-SubCell"/>
</dbReference>
<dbReference type="PROSITE" id="PS50089">
    <property type="entry name" value="ZF_RING_2"/>
    <property type="match status" value="1"/>
</dbReference>
<keyword evidence="8" id="KW-0862">Zinc</keyword>
<protein>
    <submittedName>
        <fullName evidence="12">RING-H2 zinc finger domain-containing protein</fullName>
    </submittedName>
</protein>
<evidence type="ECO:0000256" key="3">
    <source>
        <dbReference type="ARBA" id="ARBA00004906"/>
    </source>
</evidence>
<evidence type="ECO:0000256" key="4">
    <source>
        <dbReference type="ARBA" id="ARBA00022490"/>
    </source>
</evidence>
<evidence type="ECO:0000256" key="9">
    <source>
        <dbReference type="ARBA" id="ARBA00023242"/>
    </source>
</evidence>
<evidence type="ECO:0000256" key="5">
    <source>
        <dbReference type="ARBA" id="ARBA00022723"/>
    </source>
</evidence>
<evidence type="ECO:0000256" key="2">
    <source>
        <dbReference type="ARBA" id="ARBA00004496"/>
    </source>
</evidence>